<gene>
    <name evidence="3" type="ORF">FNZ23_31120</name>
</gene>
<dbReference type="PANTHER" id="PTHR30298">
    <property type="entry name" value="H REPEAT-ASSOCIATED PREDICTED TRANSPOSASE"/>
    <property type="match status" value="1"/>
</dbReference>
<dbReference type="InterPro" id="IPR032806">
    <property type="entry name" value="YbfD_N"/>
</dbReference>
<dbReference type="Pfam" id="PF01609">
    <property type="entry name" value="DDE_Tnp_1"/>
    <property type="match status" value="1"/>
</dbReference>
<dbReference type="GO" id="GO:0006313">
    <property type="term" value="P:DNA transposition"/>
    <property type="evidence" value="ECO:0007669"/>
    <property type="project" value="InterPro"/>
</dbReference>
<feature type="non-terminal residue" evidence="3">
    <location>
        <position position="194"/>
    </location>
</feature>
<reference evidence="3 4" key="1">
    <citation type="submission" date="2019-07" db="EMBL/GenBank/DDBJ databases">
        <title>Draft genome for Streptomyces benahoarensis MZ03-48.</title>
        <authorList>
            <person name="Gonzalez-Pimentel J.L."/>
        </authorList>
    </citation>
    <scope>NUCLEOTIDE SEQUENCE [LARGE SCALE GENOMIC DNA]</scope>
    <source>
        <strain evidence="3 4">MZ03-48</strain>
    </source>
</reference>
<dbReference type="PANTHER" id="PTHR30298:SF0">
    <property type="entry name" value="PROTEIN YBFL-RELATED"/>
    <property type="match status" value="1"/>
</dbReference>
<dbReference type="AlphaFoldDB" id="A0A553XC49"/>
<dbReference type="InterPro" id="IPR047647">
    <property type="entry name" value="ISAs1_transpos"/>
</dbReference>
<sequence length="194" mass="21399">MSGKALVEHFSALEDPRQSWKVVYPLPEIMLLVLCATLASAEDFVEIRRWGREKLEFLRTMLPFRHGIPSHDTLNDVLNALDPGLFSACFAAWVEALRETEPDIVAIDGKSSRRARAKGGHPLHVVSAWATRQRLVLGQEAVGEKANEIVAIPLLLERLQLTGALVTIDAMGTQTAIAQTILDKGADYLLALKH</sequence>
<dbReference type="NCBIfam" id="NF033564">
    <property type="entry name" value="transpos_ISAs1"/>
    <property type="match status" value="1"/>
</dbReference>
<organism evidence="3 4">
    <name type="scientific">Streptomyces benahoarensis</name>
    <dbReference type="NCBI Taxonomy" id="2595054"/>
    <lineage>
        <taxon>Bacteria</taxon>
        <taxon>Bacillati</taxon>
        <taxon>Actinomycetota</taxon>
        <taxon>Actinomycetes</taxon>
        <taxon>Kitasatosporales</taxon>
        <taxon>Streptomycetaceae</taxon>
        <taxon>Streptomyces</taxon>
    </lineage>
</organism>
<dbReference type="Pfam" id="PF13808">
    <property type="entry name" value="DDE_Tnp_1_assoc"/>
    <property type="match status" value="1"/>
</dbReference>
<accession>A0A553XC49</accession>
<evidence type="ECO:0000259" key="2">
    <source>
        <dbReference type="Pfam" id="PF13808"/>
    </source>
</evidence>
<feature type="domain" description="Transposase IS4-like" evidence="1">
    <location>
        <begin position="101"/>
        <end position="193"/>
    </location>
</feature>
<dbReference type="InterPro" id="IPR002559">
    <property type="entry name" value="Transposase_11"/>
</dbReference>
<protein>
    <submittedName>
        <fullName evidence="3">ISAs1 family transposase</fullName>
    </submittedName>
</protein>
<name>A0A553XC49_9ACTN</name>
<dbReference type="GO" id="GO:0003677">
    <property type="term" value="F:DNA binding"/>
    <property type="evidence" value="ECO:0007669"/>
    <property type="project" value="InterPro"/>
</dbReference>
<dbReference type="Proteomes" id="UP000320888">
    <property type="component" value="Unassembled WGS sequence"/>
</dbReference>
<keyword evidence="4" id="KW-1185">Reference proteome</keyword>
<feature type="domain" description="H repeat-associated protein N-terminal" evidence="2">
    <location>
        <begin position="8"/>
        <end position="94"/>
    </location>
</feature>
<proteinExistence type="predicted"/>
<comment type="caution">
    <text evidence="3">The sequence shown here is derived from an EMBL/GenBank/DDBJ whole genome shotgun (WGS) entry which is preliminary data.</text>
</comment>
<evidence type="ECO:0000313" key="4">
    <source>
        <dbReference type="Proteomes" id="UP000320888"/>
    </source>
</evidence>
<dbReference type="InterPro" id="IPR051698">
    <property type="entry name" value="Transposase_11-like"/>
</dbReference>
<evidence type="ECO:0000259" key="1">
    <source>
        <dbReference type="Pfam" id="PF01609"/>
    </source>
</evidence>
<evidence type="ECO:0000313" key="3">
    <source>
        <dbReference type="EMBL" id="TSB14493.1"/>
    </source>
</evidence>
<dbReference type="GO" id="GO:0004803">
    <property type="term" value="F:transposase activity"/>
    <property type="evidence" value="ECO:0007669"/>
    <property type="project" value="InterPro"/>
</dbReference>
<dbReference type="EMBL" id="VKLS01001009">
    <property type="protein sequence ID" value="TSB14493.1"/>
    <property type="molecule type" value="Genomic_DNA"/>
</dbReference>